<keyword evidence="6" id="KW-1185">Reference proteome</keyword>
<organism evidence="5 6">
    <name type="scientific">Pseudonocardia kongjuensis</name>
    <dbReference type="NCBI Taxonomy" id="102227"/>
    <lineage>
        <taxon>Bacteria</taxon>
        <taxon>Bacillati</taxon>
        <taxon>Actinomycetota</taxon>
        <taxon>Actinomycetes</taxon>
        <taxon>Pseudonocardiales</taxon>
        <taxon>Pseudonocardiaceae</taxon>
        <taxon>Pseudonocardia</taxon>
    </lineage>
</organism>
<dbReference type="PROSITE" id="PS50893">
    <property type="entry name" value="ABC_TRANSPORTER_2"/>
    <property type="match status" value="1"/>
</dbReference>
<dbReference type="Pfam" id="PF00005">
    <property type="entry name" value="ABC_tran"/>
    <property type="match status" value="1"/>
</dbReference>
<dbReference type="PANTHER" id="PTHR42788:SF20">
    <property type="entry name" value="ABC TRANSPORTER ATP-BINDING PROTEIN"/>
    <property type="match status" value="1"/>
</dbReference>
<dbReference type="InterPro" id="IPR017871">
    <property type="entry name" value="ABC_transporter-like_CS"/>
</dbReference>
<name>A0ABN1XI26_9PSEU</name>
<dbReference type="InterPro" id="IPR003593">
    <property type="entry name" value="AAA+_ATPase"/>
</dbReference>
<reference evidence="5 6" key="1">
    <citation type="journal article" date="2019" name="Int. J. Syst. Evol. Microbiol.">
        <title>The Global Catalogue of Microorganisms (GCM) 10K type strain sequencing project: providing services to taxonomists for standard genome sequencing and annotation.</title>
        <authorList>
            <consortium name="The Broad Institute Genomics Platform"/>
            <consortium name="The Broad Institute Genome Sequencing Center for Infectious Disease"/>
            <person name="Wu L."/>
            <person name="Ma J."/>
        </authorList>
    </citation>
    <scope>NUCLEOTIDE SEQUENCE [LARGE SCALE GENOMIC DNA]</scope>
    <source>
        <strain evidence="5 6">JCM 11896</strain>
    </source>
</reference>
<dbReference type="GO" id="GO:0005524">
    <property type="term" value="F:ATP binding"/>
    <property type="evidence" value="ECO:0007669"/>
    <property type="project" value="UniProtKB-KW"/>
</dbReference>
<evidence type="ECO:0000256" key="1">
    <source>
        <dbReference type="ARBA" id="ARBA00022448"/>
    </source>
</evidence>
<accession>A0ABN1XI26</accession>
<dbReference type="InterPro" id="IPR050166">
    <property type="entry name" value="ABC_transporter_ATP-bind"/>
</dbReference>
<evidence type="ECO:0000313" key="5">
    <source>
        <dbReference type="EMBL" id="GAA1382277.1"/>
    </source>
</evidence>
<dbReference type="CDD" id="cd03293">
    <property type="entry name" value="ABC_NrtD_SsuB_transporters"/>
    <property type="match status" value="1"/>
</dbReference>
<evidence type="ECO:0000256" key="3">
    <source>
        <dbReference type="ARBA" id="ARBA00022840"/>
    </source>
</evidence>
<dbReference type="Gene3D" id="3.40.50.300">
    <property type="entry name" value="P-loop containing nucleotide triphosphate hydrolases"/>
    <property type="match status" value="1"/>
</dbReference>
<proteinExistence type="predicted"/>
<dbReference type="EMBL" id="BAAAJK010000004">
    <property type="protein sequence ID" value="GAA1382277.1"/>
    <property type="molecule type" value="Genomic_DNA"/>
</dbReference>
<gene>
    <name evidence="5" type="ORF">GCM10009613_09860</name>
</gene>
<dbReference type="SUPFAM" id="SSF52540">
    <property type="entry name" value="P-loop containing nucleoside triphosphate hydrolases"/>
    <property type="match status" value="1"/>
</dbReference>
<dbReference type="SMART" id="SM00382">
    <property type="entry name" value="AAA"/>
    <property type="match status" value="1"/>
</dbReference>
<dbReference type="RefSeq" id="WP_344018700.1">
    <property type="nucleotide sequence ID" value="NZ_BAAAJK010000004.1"/>
</dbReference>
<comment type="caution">
    <text evidence="5">The sequence shown here is derived from an EMBL/GenBank/DDBJ whole genome shotgun (WGS) entry which is preliminary data.</text>
</comment>
<sequence length="263" mass="28296">MPEPAITLHGVVKDFPLGRGTTVRALDHLDLDVADGEFVAVLGPSGCGKSTVLRLLAGLEQPTRGSVSVEGASPSELIAGHRLGVAFQEHALLPWATARENIALPWKVAGRRVDTDRVDALLGLVGLDGFADARPRQLSGGMRQRVAIARALALEPDVLLLDEPFGALDAVTRRRMNLELARIWSEQRITTLLVTHDVTEAVLLADRVVVMTGRPGRIRQIRTIGLPRPRGTGATRDPEFHRIVDELTALLDGPDPAAEEPAA</sequence>
<keyword evidence="2" id="KW-0547">Nucleotide-binding</keyword>
<dbReference type="PROSITE" id="PS00211">
    <property type="entry name" value="ABC_TRANSPORTER_1"/>
    <property type="match status" value="1"/>
</dbReference>
<keyword evidence="1" id="KW-0813">Transport</keyword>
<dbReference type="InterPro" id="IPR003439">
    <property type="entry name" value="ABC_transporter-like_ATP-bd"/>
</dbReference>
<evidence type="ECO:0000259" key="4">
    <source>
        <dbReference type="PROSITE" id="PS50893"/>
    </source>
</evidence>
<feature type="domain" description="ABC transporter" evidence="4">
    <location>
        <begin position="6"/>
        <end position="238"/>
    </location>
</feature>
<evidence type="ECO:0000256" key="2">
    <source>
        <dbReference type="ARBA" id="ARBA00022741"/>
    </source>
</evidence>
<evidence type="ECO:0000313" key="6">
    <source>
        <dbReference type="Proteomes" id="UP001501414"/>
    </source>
</evidence>
<dbReference type="PANTHER" id="PTHR42788">
    <property type="entry name" value="TAURINE IMPORT ATP-BINDING PROTEIN-RELATED"/>
    <property type="match status" value="1"/>
</dbReference>
<protein>
    <submittedName>
        <fullName evidence="5">ABC transporter ATP-binding protein</fullName>
    </submittedName>
</protein>
<dbReference type="InterPro" id="IPR027417">
    <property type="entry name" value="P-loop_NTPase"/>
</dbReference>
<keyword evidence="3 5" id="KW-0067">ATP-binding</keyword>
<dbReference type="Proteomes" id="UP001501414">
    <property type="component" value="Unassembled WGS sequence"/>
</dbReference>